<dbReference type="PIRSF" id="PIRSF015283">
    <property type="entry name" value="Regulatory_RpfE"/>
    <property type="match status" value="1"/>
</dbReference>
<dbReference type="STRING" id="1349767.GJA_2182"/>
<evidence type="ECO:0000313" key="2">
    <source>
        <dbReference type="Proteomes" id="UP000027604"/>
    </source>
</evidence>
<reference evidence="1 2" key="1">
    <citation type="journal article" date="2015" name="Genome Announc.">
        <title>Genome Sequence of Mushroom Soft-Rot Pathogen Janthinobacterium agaricidamnosum.</title>
        <authorList>
            <person name="Graupner K."/>
            <person name="Lackner G."/>
            <person name="Hertweck C."/>
        </authorList>
    </citation>
    <scope>NUCLEOTIDE SEQUENCE [LARGE SCALE GENOMIC DNA]</scope>
    <source>
        <strain evidence="2">NBRC 102515 / DSM 9628</strain>
    </source>
</reference>
<dbReference type="Proteomes" id="UP000027604">
    <property type="component" value="Chromosome I"/>
</dbReference>
<dbReference type="PATRIC" id="fig|1349767.4.peg.3940"/>
<dbReference type="EMBL" id="HG322949">
    <property type="protein sequence ID" value="CDG82817.1"/>
    <property type="molecule type" value="Genomic_DNA"/>
</dbReference>
<dbReference type="InterPro" id="IPR016631">
    <property type="entry name" value="Regulatory_RpfE"/>
</dbReference>
<dbReference type="KEGG" id="jag:GJA_2182"/>
<sequence length="334" mass="36346">MAELAKDLIRALHAPALAALLSRTSQYAVTPVDNGSRVLPHETWLAHALGLSPAPHGSGASTAFAQAAMRGYGLQPDGGCWFLIHPIHVQIARNHLQMGDPRQLTLDQADSRALFDGARPYFDELGKPLLYGDAHTWFMRADDWAQLATASPDTATGHNLNGWMPEGANALASRKLQNEVQMLWYENAVNQARQQRGLGAVNSFWLWGGAAQPAPSASPPLYTADVPSWTAALAEPGRRAATLDGILKDNPRQALAVLGSLSGPGLSEDWSGWLMQMQRLEQEWFAPLLAALKDGRIGQLTLVLSNRDTCAEFSGNKNAQRKFWRAITLNKLST</sequence>
<proteinExistence type="predicted"/>
<gene>
    <name evidence="1" type="ORF">GJA_2182</name>
</gene>
<dbReference type="RefSeq" id="WP_242404505.1">
    <property type="nucleotide sequence ID" value="NZ_BCTH01000028.1"/>
</dbReference>
<dbReference type="HOGENOM" id="CLU_037503_1_0_4"/>
<dbReference type="eggNOG" id="COG4255">
    <property type="taxonomic scope" value="Bacteria"/>
</dbReference>
<accession>W0V6C1</accession>
<evidence type="ECO:0000313" key="1">
    <source>
        <dbReference type="EMBL" id="CDG82817.1"/>
    </source>
</evidence>
<name>W0V6C1_9BURK</name>
<dbReference type="AlphaFoldDB" id="W0V6C1"/>
<keyword evidence="2" id="KW-1185">Reference proteome</keyword>
<organism evidence="1 2">
    <name type="scientific">Janthinobacterium agaricidamnosum NBRC 102515 = DSM 9628</name>
    <dbReference type="NCBI Taxonomy" id="1349767"/>
    <lineage>
        <taxon>Bacteria</taxon>
        <taxon>Pseudomonadati</taxon>
        <taxon>Pseudomonadota</taxon>
        <taxon>Betaproteobacteria</taxon>
        <taxon>Burkholderiales</taxon>
        <taxon>Oxalobacteraceae</taxon>
        <taxon>Janthinobacterium</taxon>
    </lineage>
</organism>
<protein>
    <submittedName>
        <fullName evidence="1">Uncharacterized protein</fullName>
    </submittedName>
</protein>